<feature type="region of interest" description="Disordered" evidence="1">
    <location>
        <begin position="1"/>
        <end position="55"/>
    </location>
</feature>
<gene>
    <name evidence="3" type="primary">LOC111127766</name>
</gene>
<dbReference type="PANTHER" id="PTHR16524">
    <property type="entry name" value="CELL DEATH REGULATOR AVEN"/>
    <property type="match status" value="1"/>
</dbReference>
<name>A0A8B8DLR4_CRAVI</name>
<dbReference type="InterPro" id="IPR026187">
    <property type="entry name" value="Aven"/>
</dbReference>
<evidence type="ECO:0000313" key="2">
    <source>
        <dbReference type="Proteomes" id="UP000694844"/>
    </source>
</evidence>
<feature type="compositionally biased region" description="Basic and acidic residues" evidence="1">
    <location>
        <begin position="19"/>
        <end position="41"/>
    </location>
</feature>
<dbReference type="KEGG" id="cvn:111127766"/>
<sequence length="273" mass="30875">MRPDEHKKKKSAQYKKKHAISDKHGEKTKKSSSETLKKTYDDNSDGSNEVEEVVQTAKFSRRKLTSNWEKYEIQPEEDPYLGVERKGESFENLLKSAGGSDSQFRFKDETFWGEDISDSLANQMTVDLVSLADSLSSLTLCQKFDLDKEHFTDDQVEVMKARQVQQTSDNIPVDVFRSSKPGEKKVNSNPINLHEHASTIKQMGTNQLLTQEKDMKSGALEPEILKTQPAINENDLDSLVSMVTTENSPNPSPLKKSEESADDLEDWLNSVLD</sequence>
<dbReference type="GeneID" id="111127766"/>
<feature type="region of interest" description="Disordered" evidence="1">
    <location>
        <begin position="229"/>
        <end position="273"/>
    </location>
</feature>
<dbReference type="OrthoDB" id="6338233at2759"/>
<dbReference type="AlphaFoldDB" id="A0A8B8DLR4"/>
<proteinExistence type="predicted"/>
<keyword evidence="2" id="KW-1185">Reference proteome</keyword>
<feature type="compositionally biased region" description="Basic residues" evidence="1">
    <location>
        <begin position="7"/>
        <end position="18"/>
    </location>
</feature>
<evidence type="ECO:0000256" key="1">
    <source>
        <dbReference type="SAM" id="MobiDB-lite"/>
    </source>
</evidence>
<dbReference type="RefSeq" id="XP_022328713.1">
    <property type="nucleotide sequence ID" value="XM_022473005.1"/>
</dbReference>
<dbReference type="GO" id="GO:0010972">
    <property type="term" value="P:negative regulation of G2/M transition of mitotic cell cycle"/>
    <property type="evidence" value="ECO:0007669"/>
    <property type="project" value="TreeGrafter"/>
</dbReference>
<dbReference type="Proteomes" id="UP000694844">
    <property type="component" value="Chromosome 4"/>
</dbReference>
<dbReference type="PANTHER" id="PTHR16524:SF2">
    <property type="entry name" value="CELL DEATH REGULATOR AVEN"/>
    <property type="match status" value="1"/>
</dbReference>
<protein>
    <submittedName>
        <fullName evidence="3">Cell death regulator Aven-like</fullName>
    </submittedName>
</protein>
<reference evidence="3" key="1">
    <citation type="submission" date="2025-08" db="UniProtKB">
        <authorList>
            <consortium name="RefSeq"/>
        </authorList>
    </citation>
    <scope>IDENTIFICATION</scope>
    <source>
        <tissue evidence="3">Whole sample</tissue>
    </source>
</reference>
<feature type="compositionally biased region" description="Acidic residues" evidence="1">
    <location>
        <begin position="42"/>
        <end position="52"/>
    </location>
</feature>
<evidence type="ECO:0000313" key="3">
    <source>
        <dbReference type="RefSeq" id="XP_022328713.1"/>
    </source>
</evidence>
<accession>A0A8B8DLR4</accession>
<organism evidence="2 3">
    <name type="scientific">Crassostrea virginica</name>
    <name type="common">Eastern oyster</name>
    <dbReference type="NCBI Taxonomy" id="6565"/>
    <lineage>
        <taxon>Eukaryota</taxon>
        <taxon>Metazoa</taxon>
        <taxon>Spiralia</taxon>
        <taxon>Lophotrochozoa</taxon>
        <taxon>Mollusca</taxon>
        <taxon>Bivalvia</taxon>
        <taxon>Autobranchia</taxon>
        <taxon>Pteriomorphia</taxon>
        <taxon>Ostreida</taxon>
        <taxon>Ostreoidea</taxon>
        <taxon>Ostreidae</taxon>
        <taxon>Crassostrea</taxon>
    </lineage>
</organism>